<proteinExistence type="predicted"/>
<organism evidence="1 2">
    <name type="scientific">Methylophaga frappieri (strain ATCC BAA-2434 / DSM 25690 / JAM7)</name>
    <dbReference type="NCBI Taxonomy" id="754477"/>
    <lineage>
        <taxon>Bacteria</taxon>
        <taxon>Pseudomonadati</taxon>
        <taxon>Pseudomonadota</taxon>
        <taxon>Gammaproteobacteria</taxon>
        <taxon>Thiotrichales</taxon>
        <taxon>Piscirickettsiaceae</taxon>
        <taxon>Methylophaga</taxon>
    </lineage>
</organism>
<evidence type="ECO:0000313" key="2">
    <source>
        <dbReference type="Proteomes" id="UP000009145"/>
    </source>
</evidence>
<dbReference type="HOGENOM" id="CLU_3312564_0_0_6"/>
<name>I1YIG3_METFJ</name>
<reference evidence="1 2" key="1">
    <citation type="journal article" date="2012" name="J. Bacteriol.">
        <title>Complete genome sequences of Methylophaga sp. strain JAM1 and Methylophaga sp. strain JAM7.</title>
        <authorList>
            <person name="Villeneuve C."/>
            <person name="Martineau C."/>
            <person name="Mauffrey F."/>
            <person name="Villemur R."/>
        </authorList>
    </citation>
    <scope>NUCLEOTIDE SEQUENCE [LARGE SCALE GENOMIC DNA]</scope>
    <source>
        <strain evidence="1 2">JAM7</strain>
    </source>
</reference>
<sequence length="39" mass="4402">MANRDAQTLRELDQQYTQGFKPFIALAGKAMSMINTNAR</sequence>
<gene>
    <name evidence="1" type="ordered locus">Q7C_1557</name>
</gene>
<evidence type="ECO:0000313" key="1">
    <source>
        <dbReference type="EMBL" id="AFJ02706.1"/>
    </source>
</evidence>
<protein>
    <submittedName>
        <fullName evidence="1">Uncharacterized protein</fullName>
    </submittedName>
</protein>
<dbReference type="KEGG" id="mec:Q7C_1557"/>
<dbReference type="Proteomes" id="UP000009145">
    <property type="component" value="Chromosome"/>
</dbReference>
<dbReference type="AlphaFoldDB" id="I1YIG3"/>
<dbReference type="EMBL" id="CP003380">
    <property type="protein sequence ID" value="AFJ02706.1"/>
    <property type="molecule type" value="Genomic_DNA"/>
</dbReference>
<dbReference type="PATRIC" id="fig|754477.3.peg.1537"/>
<accession>I1YIG3</accession>
<dbReference type="STRING" id="754477.Q7C_1557"/>
<keyword evidence="2" id="KW-1185">Reference proteome</keyword>